<keyword evidence="7" id="KW-1185">Reference proteome</keyword>
<dbReference type="AlphaFoldDB" id="A0A7Y9UAY8"/>
<evidence type="ECO:0000256" key="2">
    <source>
        <dbReference type="ARBA" id="ARBA00022723"/>
    </source>
</evidence>
<dbReference type="GO" id="GO:0051537">
    <property type="term" value="F:2 iron, 2 sulfur cluster binding"/>
    <property type="evidence" value="ECO:0007669"/>
    <property type="project" value="UniProtKB-KW"/>
</dbReference>
<evidence type="ECO:0000313" key="7">
    <source>
        <dbReference type="Proteomes" id="UP000518288"/>
    </source>
</evidence>
<dbReference type="EMBL" id="JACCFH010000001">
    <property type="protein sequence ID" value="NYG31904.1"/>
    <property type="molecule type" value="Genomic_DNA"/>
</dbReference>
<evidence type="ECO:0000259" key="5">
    <source>
        <dbReference type="PROSITE" id="PS51296"/>
    </source>
</evidence>
<gene>
    <name evidence="6" type="ORF">BDD16_000890</name>
</gene>
<name>A0A7Y9UAY8_9BURK</name>
<evidence type="ECO:0000256" key="3">
    <source>
        <dbReference type="ARBA" id="ARBA00023004"/>
    </source>
</evidence>
<organism evidence="6 7">
    <name type="scientific">Sphaerotilus montanus</name>
    <dbReference type="NCBI Taxonomy" id="522889"/>
    <lineage>
        <taxon>Bacteria</taxon>
        <taxon>Pseudomonadati</taxon>
        <taxon>Pseudomonadota</taxon>
        <taxon>Betaproteobacteria</taxon>
        <taxon>Burkholderiales</taxon>
        <taxon>Sphaerotilaceae</taxon>
        <taxon>Sphaerotilus</taxon>
    </lineage>
</organism>
<dbReference type="InterPro" id="IPR036922">
    <property type="entry name" value="Rieske_2Fe-2S_sf"/>
</dbReference>
<reference evidence="6 7" key="1">
    <citation type="submission" date="2020-07" db="EMBL/GenBank/DDBJ databases">
        <title>Genomic Encyclopedia of Archaeal and Bacterial Type Strains, Phase II (KMG-II): from individual species to whole genera.</title>
        <authorList>
            <person name="Goeker M."/>
        </authorList>
    </citation>
    <scope>NUCLEOTIDE SEQUENCE [LARGE SCALE GENOMIC DNA]</scope>
    <source>
        <strain evidence="6 7">DSM 21226</strain>
    </source>
</reference>
<dbReference type="Proteomes" id="UP000518288">
    <property type="component" value="Unassembled WGS sequence"/>
</dbReference>
<proteinExistence type="predicted"/>
<comment type="caution">
    <text evidence="6">The sequence shown here is derived from an EMBL/GenBank/DDBJ whole genome shotgun (WGS) entry which is preliminary data.</text>
</comment>
<dbReference type="Gene3D" id="2.102.10.10">
    <property type="entry name" value="Rieske [2Fe-2S] iron-sulphur domain"/>
    <property type="match status" value="1"/>
</dbReference>
<protein>
    <submittedName>
        <fullName evidence="6">Nitrite reductase/ring-hydroxylating ferredoxin subunit</fullName>
    </submittedName>
</protein>
<evidence type="ECO:0000256" key="1">
    <source>
        <dbReference type="ARBA" id="ARBA00022714"/>
    </source>
</evidence>
<sequence length="132" mass="14238">MARDARMSDQASAIPLCASADLADGGRAHVFDLLEYGQPARGFVLRHGGKVVGYLNQCAHVPAEMDWKEGQFLDDSGQWILCSIHGAAYEPASGYCVGGPCRGKRLKALRVDEHDGQVSWYPSVTLTPAFGD</sequence>
<keyword evidence="4" id="KW-0411">Iron-sulfur</keyword>
<evidence type="ECO:0000256" key="4">
    <source>
        <dbReference type="ARBA" id="ARBA00023014"/>
    </source>
</evidence>
<dbReference type="PROSITE" id="PS51296">
    <property type="entry name" value="RIESKE"/>
    <property type="match status" value="1"/>
</dbReference>
<feature type="domain" description="Rieske" evidence="5">
    <location>
        <begin position="14"/>
        <end position="120"/>
    </location>
</feature>
<dbReference type="RefSeq" id="WP_375139062.1">
    <property type="nucleotide sequence ID" value="NZ_JACCFH010000001.1"/>
</dbReference>
<keyword evidence="3" id="KW-0408">Iron</keyword>
<dbReference type="SUPFAM" id="SSF50022">
    <property type="entry name" value="ISP domain"/>
    <property type="match status" value="1"/>
</dbReference>
<dbReference type="PANTHER" id="PTHR40261">
    <property type="match status" value="1"/>
</dbReference>
<dbReference type="Pfam" id="PF00355">
    <property type="entry name" value="Rieske"/>
    <property type="match status" value="1"/>
</dbReference>
<dbReference type="GO" id="GO:0046872">
    <property type="term" value="F:metal ion binding"/>
    <property type="evidence" value="ECO:0007669"/>
    <property type="project" value="UniProtKB-KW"/>
</dbReference>
<accession>A0A7Y9UAY8</accession>
<evidence type="ECO:0000313" key="6">
    <source>
        <dbReference type="EMBL" id="NYG31904.1"/>
    </source>
</evidence>
<dbReference type="InterPro" id="IPR017941">
    <property type="entry name" value="Rieske_2Fe-2S"/>
</dbReference>
<keyword evidence="2" id="KW-0479">Metal-binding</keyword>
<keyword evidence="1" id="KW-0001">2Fe-2S</keyword>
<dbReference type="PANTHER" id="PTHR40261:SF1">
    <property type="entry name" value="RIESKE DOMAIN-CONTAINING PROTEIN"/>
    <property type="match status" value="1"/>
</dbReference>